<feature type="region of interest" description="Disordered" evidence="1">
    <location>
        <begin position="1"/>
        <end position="29"/>
    </location>
</feature>
<evidence type="ECO:0000313" key="2">
    <source>
        <dbReference type="EMBL" id="MBR0799475.1"/>
    </source>
</evidence>
<feature type="region of interest" description="Disordered" evidence="1">
    <location>
        <begin position="44"/>
        <end position="123"/>
    </location>
</feature>
<comment type="caution">
    <text evidence="2">The sequence shown here is derived from an EMBL/GenBank/DDBJ whole genome shotgun (WGS) entry which is preliminary data.</text>
</comment>
<feature type="compositionally biased region" description="Gly residues" evidence="1">
    <location>
        <begin position="81"/>
        <end position="90"/>
    </location>
</feature>
<sequence length="136" mass="13357">MAAKPNPEFGKRRPAPPRQPGPPVKRSNHVALLVMGTLAVGGGSYALMPRSNCQPQQPPPGMAAPAVPQPGADCTRSSSSGSGGHGGGGSWSSRSSFFSSESSSGGSSSSSSTSSSSSVSRGGFGSFAHAFGFGGG</sequence>
<evidence type="ECO:0000313" key="3">
    <source>
        <dbReference type="Proteomes" id="UP001315278"/>
    </source>
</evidence>
<dbReference type="EMBL" id="JAFCJH010000039">
    <property type="protein sequence ID" value="MBR0799475.1"/>
    <property type="molecule type" value="Genomic_DNA"/>
</dbReference>
<name>A0ABS5FRN0_9BRAD</name>
<feature type="compositionally biased region" description="Low complexity" evidence="1">
    <location>
        <begin position="63"/>
        <end position="80"/>
    </location>
</feature>
<proteinExistence type="predicted"/>
<reference evidence="3" key="1">
    <citation type="journal article" date="2021" name="ISME J.">
        <title>Evolutionary origin and ecological implication of a unique nif island in free-living Bradyrhizobium lineages.</title>
        <authorList>
            <person name="Tao J."/>
        </authorList>
    </citation>
    <scope>NUCLEOTIDE SEQUENCE [LARGE SCALE GENOMIC DNA]</scope>
    <source>
        <strain evidence="3">SZCCT0434</strain>
    </source>
</reference>
<feature type="compositionally biased region" description="Low complexity" evidence="1">
    <location>
        <begin position="91"/>
        <end position="123"/>
    </location>
</feature>
<accession>A0ABS5FRN0</accession>
<dbReference type="RefSeq" id="WP_212494280.1">
    <property type="nucleotide sequence ID" value="NZ_JAFCJH010000039.1"/>
</dbReference>
<organism evidence="2 3">
    <name type="scientific">Bradyrhizobium jicamae</name>
    <dbReference type="NCBI Taxonomy" id="280332"/>
    <lineage>
        <taxon>Bacteria</taxon>
        <taxon>Pseudomonadati</taxon>
        <taxon>Pseudomonadota</taxon>
        <taxon>Alphaproteobacteria</taxon>
        <taxon>Hyphomicrobiales</taxon>
        <taxon>Nitrobacteraceae</taxon>
        <taxon>Bradyrhizobium</taxon>
    </lineage>
</organism>
<keyword evidence="3" id="KW-1185">Reference proteome</keyword>
<evidence type="ECO:0000256" key="1">
    <source>
        <dbReference type="SAM" id="MobiDB-lite"/>
    </source>
</evidence>
<dbReference type="Proteomes" id="UP001315278">
    <property type="component" value="Unassembled WGS sequence"/>
</dbReference>
<gene>
    <name evidence="2" type="ORF">JQ615_29280</name>
</gene>
<protein>
    <submittedName>
        <fullName evidence="2">Uncharacterized protein</fullName>
    </submittedName>
</protein>